<dbReference type="PIRSF" id="PIRSF017082">
    <property type="entry name" value="YflP"/>
    <property type="match status" value="1"/>
</dbReference>
<dbReference type="Gene3D" id="3.40.190.150">
    <property type="entry name" value="Bordetella uptake gene, domain 1"/>
    <property type="match status" value="1"/>
</dbReference>
<dbReference type="EMBL" id="VCIZ01000003">
    <property type="protein sequence ID" value="TSP13443.1"/>
    <property type="molecule type" value="Genomic_DNA"/>
</dbReference>
<dbReference type="Proteomes" id="UP001056132">
    <property type="component" value="Chromosome 2"/>
</dbReference>
<reference evidence="3 5" key="1">
    <citation type="submission" date="2019-05" db="EMBL/GenBank/DDBJ databases">
        <title>Whole genome sequence analysis of Cupriavidus campinensis S14E4C strain.</title>
        <authorList>
            <person name="Abbaszade G."/>
            <person name="Szabo A."/>
            <person name="Toumi M."/>
            <person name="Toth E."/>
        </authorList>
    </citation>
    <scope>NUCLEOTIDE SEQUENCE [LARGE SCALE GENOMIC DNA]</scope>
    <source>
        <strain evidence="3 5">S14E4C</strain>
    </source>
</reference>
<accession>A0AAE9I7P3</accession>
<dbReference type="PANTHER" id="PTHR42928">
    <property type="entry name" value="TRICARBOXYLATE-BINDING PROTEIN"/>
    <property type="match status" value="1"/>
</dbReference>
<dbReference type="Pfam" id="PF03401">
    <property type="entry name" value="TctC"/>
    <property type="match status" value="1"/>
</dbReference>
<evidence type="ECO:0000256" key="1">
    <source>
        <dbReference type="ARBA" id="ARBA00006987"/>
    </source>
</evidence>
<organism evidence="4 6">
    <name type="scientific">Cupriavidus campinensis</name>
    <dbReference type="NCBI Taxonomy" id="151783"/>
    <lineage>
        <taxon>Bacteria</taxon>
        <taxon>Pseudomonadati</taxon>
        <taxon>Pseudomonadota</taxon>
        <taxon>Betaproteobacteria</taxon>
        <taxon>Burkholderiales</taxon>
        <taxon>Burkholderiaceae</taxon>
        <taxon>Cupriavidus</taxon>
    </lineage>
</organism>
<dbReference type="InterPro" id="IPR005064">
    <property type="entry name" value="BUG"/>
</dbReference>
<dbReference type="KEGG" id="ccam:M5D45_21790"/>
<proteinExistence type="inferred from homology"/>
<evidence type="ECO:0000256" key="2">
    <source>
        <dbReference type="SAM" id="SignalP"/>
    </source>
</evidence>
<evidence type="ECO:0000313" key="6">
    <source>
        <dbReference type="Proteomes" id="UP001056132"/>
    </source>
</evidence>
<dbReference type="Proteomes" id="UP000318943">
    <property type="component" value="Unassembled WGS sequence"/>
</dbReference>
<dbReference type="AlphaFoldDB" id="A0AAE9I7P3"/>
<dbReference type="CDD" id="cd07012">
    <property type="entry name" value="PBP2_Bug_TTT"/>
    <property type="match status" value="1"/>
</dbReference>
<keyword evidence="2" id="KW-0732">Signal</keyword>
<keyword evidence="5" id="KW-1185">Reference proteome</keyword>
<comment type="similarity">
    <text evidence="1">Belongs to the UPF0065 (bug) family.</text>
</comment>
<gene>
    <name evidence="3" type="ORF">FGG12_07300</name>
    <name evidence="4" type="ORF">M5D45_21790</name>
</gene>
<dbReference type="SUPFAM" id="SSF53850">
    <property type="entry name" value="Periplasmic binding protein-like II"/>
    <property type="match status" value="1"/>
</dbReference>
<feature type="chain" id="PRO_5041956149" evidence="2">
    <location>
        <begin position="31"/>
        <end position="327"/>
    </location>
</feature>
<dbReference type="EMBL" id="CP097331">
    <property type="protein sequence ID" value="URF07801.1"/>
    <property type="molecule type" value="Genomic_DNA"/>
</dbReference>
<evidence type="ECO:0000313" key="3">
    <source>
        <dbReference type="EMBL" id="TSP13443.1"/>
    </source>
</evidence>
<dbReference type="PANTHER" id="PTHR42928:SF5">
    <property type="entry name" value="BLR1237 PROTEIN"/>
    <property type="match status" value="1"/>
</dbReference>
<evidence type="ECO:0000313" key="5">
    <source>
        <dbReference type="Proteomes" id="UP000318943"/>
    </source>
</evidence>
<evidence type="ECO:0000313" key="4">
    <source>
        <dbReference type="EMBL" id="URF07801.1"/>
    </source>
</evidence>
<sequence>MLRNTFLTRWLAAAILLGALPVTAPTPAHAEAYPDRPVKIVSVTSAGTGIDDYTRLLAKYLHKKAGRSFIVENKPGANTMIAADYVAKSAPDGYTLLFASASTMAANPFLFKSIPYSPRDFVPVARLSTVPVALVVSANSPYRNVADLTAAARARPGALNYGTSSAGYRVMLAAFNDAAGIRTQDVPYKAMANLLPDLLGGTLDFTVLEISAAVPMIESRKMRALAVMSDRRVPAMADVPTMAEAGLPAISVVSWTGLFAPKGTPPEVVDKLQAWTLEFVNSPEAAAHHTQRGTNPYPASGAQLAKAIVEDQANWQRMIKLAGIQPE</sequence>
<feature type="signal peptide" evidence="2">
    <location>
        <begin position="1"/>
        <end position="30"/>
    </location>
</feature>
<reference evidence="4" key="3">
    <citation type="submission" date="2022-05" db="EMBL/GenBank/DDBJ databases">
        <authorList>
            <person name="Kunte H.-J."/>
        </authorList>
    </citation>
    <scope>NUCLEOTIDE SEQUENCE</scope>
    <source>
        <strain evidence="4">G5</strain>
    </source>
</reference>
<name>A0AAE9I7P3_9BURK</name>
<reference evidence="4" key="2">
    <citation type="journal article" date="2022" name="Microbiol. Resour. Announc.">
        <title>Genome Sequence of Cupriavidus campinensis Strain G5, a Member of a Bacterial Consortium Capable of Polyethylene Degradation.</title>
        <authorList>
            <person name="Schneider B."/>
            <person name="Pfeiffer F."/>
            <person name="Dyall-Smith M."/>
            <person name="Kunte H.J."/>
        </authorList>
    </citation>
    <scope>NUCLEOTIDE SEQUENCE</scope>
    <source>
        <strain evidence="4">G5</strain>
    </source>
</reference>
<dbReference type="Gene3D" id="3.40.190.10">
    <property type="entry name" value="Periplasmic binding protein-like II"/>
    <property type="match status" value="1"/>
</dbReference>
<protein>
    <submittedName>
        <fullName evidence="4">Tripartite tricarboxylate transporter substrate binding protein</fullName>
    </submittedName>
</protein>
<dbReference type="InterPro" id="IPR042100">
    <property type="entry name" value="Bug_dom1"/>
</dbReference>
<dbReference type="RefSeq" id="WP_144197008.1">
    <property type="nucleotide sequence ID" value="NZ_CAJPVH010000004.1"/>
</dbReference>